<dbReference type="HAMAP" id="MF_00061">
    <property type="entry name" value="IspE"/>
    <property type="match status" value="1"/>
</dbReference>
<evidence type="ECO:0000256" key="5">
    <source>
        <dbReference type="ARBA" id="ARBA00022741"/>
    </source>
</evidence>
<comment type="pathway">
    <text evidence="10">Isoprenoid biosynthesis; isopentenyl diphosphate biosynthesis via DXP pathway; isopentenyl diphosphate from 1-deoxy-D-xylulose 5-phosphate: step 3/6.</text>
</comment>
<dbReference type="Proteomes" id="UP001626549">
    <property type="component" value="Chromosome"/>
</dbReference>
<dbReference type="Gene3D" id="3.30.70.890">
    <property type="entry name" value="GHMP kinase, C-terminal domain"/>
    <property type="match status" value="1"/>
</dbReference>
<dbReference type="PANTHER" id="PTHR43527:SF2">
    <property type="entry name" value="4-DIPHOSPHOCYTIDYL-2-C-METHYL-D-ERYTHRITOL KINASE, CHLOROPLASTIC"/>
    <property type="match status" value="1"/>
</dbReference>
<feature type="active site" evidence="10">
    <location>
        <position position="11"/>
    </location>
</feature>
<feature type="binding site" evidence="10">
    <location>
        <begin position="102"/>
        <end position="112"/>
    </location>
    <ligand>
        <name>ATP</name>
        <dbReference type="ChEBI" id="CHEBI:30616"/>
    </ligand>
</feature>
<evidence type="ECO:0000256" key="4">
    <source>
        <dbReference type="ARBA" id="ARBA00022679"/>
    </source>
</evidence>
<dbReference type="NCBIfam" id="NF011202">
    <property type="entry name" value="PRK14608.1"/>
    <property type="match status" value="1"/>
</dbReference>
<dbReference type="InterPro" id="IPR004424">
    <property type="entry name" value="IspE"/>
</dbReference>
<keyword evidence="8 10" id="KW-0414">Isoprene biosynthesis</keyword>
<evidence type="ECO:0000259" key="11">
    <source>
        <dbReference type="Pfam" id="PF00288"/>
    </source>
</evidence>
<dbReference type="EMBL" id="CP136865">
    <property type="protein sequence ID" value="WOJ98311.1"/>
    <property type="molecule type" value="Genomic_DNA"/>
</dbReference>
<comment type="similarity">
    <text evidence="1 10">Belongs to the GHMP kinase family. IspE subfamily.</text>
</comment>
<dbReference type="SUPFAM" id="SSF54211">
    <property type="entry name" value="Ribosomal protein S5 domain 2-like"/>
    <property type="match status" value="1"/>
</dbReference>
<dbReference type="NCBIfam" id="TIGR00154">
    <property type="entry name" value="ispE"/>
    <property type="match status" value="1"/>
</dbReference>
<evidence type="ECO:0000256" key="10">
    <source>
        <dbReference type="HAMAP-Rule" id="MF_00061"/>
    </source>
</evidence>
<gene>
    <name evidence="10 13" type="primary">ispE</name>
    <name evidence="13" type="ORF">R0137_07010</name>
</gene>
<dbReference type="Gene3D" id="3.30.230.10">
    <property type="match status" value="1"/>
</dbReference>
<proteinExistence type="inferred from homology"/>
<dbReference type="Pfam" id="PF08544">
    <property type="entry name" value="GHMP_kinases_C"/>
    <property type="match status" value="1"/>
</dbReference>
<dbReference type="RefSeq" id="WP_407329629.1">
    <property type="nucleotide sequence ID" value="NZ_CP136865.1"/>
</dbReference>
<dbReference type="EC" id="2.7.1.148" evidence="2 10"/>
<dbReference type="InterPro" id="IPR014721">
    <property type="entry name" value="Ribsml_uS5_D2-typ_fold_subgr"/>
</dbReference>
<keyword evidence="5 10" id="KW-0547">Nucleotide-binding</keyword>
<dbReference type="GO" id="GO:0050515">
    <property type="term" value="F:4-(cytidine 5'-diphospho)-2-C-methyl-D-erythritol kinase activity"/>
    <property type="evidence" value="ECO:0007669"/>
    <property type="project" value="UniProtKB-EC"/>
</dbReference>
<dbReference type="InterPro" id="IPR020568">
    <property type="entry name" value="Ribosomal_Su5_D2-typ_SF"/>
</dbReference>
<evidence type="ECO:0000259" key="12">
    <source>
        <dbReference type="Pfam" id="PF08544"/>
    </source>
</evidence>
<evidence type="ECO:0000256" key="8">
    <source>
        <dbReference type="ARBA" id="ARBA00023229"/>
    </source>
</evidence>
<evidence type="ECO:0000256" key="2">
    <source>
        <dbReference type="ARBA" id="ARBA00012052"/>
    </source>
</evidence>
<evidence type="ECO:0000256" key="3">
    <source>
        <dbReference type="ARBA" id="ARBA00017473"/>
    </source>
</evidence>
<evidence type="ECO:0000256" key="7">
    <source>
        <dbReference type="ARBA" id="ARBA00022840"/>
    </source>
</evidence>
<evidence type="ECO:0000313" key="13">
    <source>
        <dbReference type="EMBL" id="WOJ98311.1"/>
    </source>
</evidence>
<evidence type="ECO:0000256" key="9">
    <source>
        <dbReference type="ARBA" id="ARBA00032554"/>
    </source>
</evidence>
<feature type="domain" description="GHMP kinase C-terminal" evidence="12">
    <location>
        <begin position="212"/>
        <end position="268"/>
    </location>
</feature>
<comment type="function">
    <text evidence="10">Catalyzes the phosphorylation of the position 2 hydroxy group of 4-diphosphocytidyl-2C-methyl-D-erythritol.</text>
</comment>
<name>A0ABZ0IJU2_9GAMM</name>
<protein>
    <recommendedName>
        <fullName evidence="3 10">4-diphosphocytidyl-2-C-methyl-D-erythritol kinase</fullName>
        <shortName evidence="10">CMK</shortName>
        <ecNumber evidence="2 10">2.7.1.148</ecNumber>
    </recommendedName>
    <alternativeName>
        <fullName evidence="9 10">4-(cytidine-5'-diphospho)-2-C-methyl-D-erythritol kinase</fullName>
    </alternativeName>
</protein>
<comment type="catalytic activity">
    <reaction evidence="10">
        <text>4-CDP-2-C-methyl-D-erythritol + ATP = 4-CDP-2-C-methyl-D-erythritol 2-phosphate + ADP + H(+)</text>
        <dbReference type="Rhea" id="RHEA:18437"/>
        <dbReference type="ChEBI" id="CHEBI:15378"/>
        <dbReference type="ChEBI" id="CHEBI:30616"/>
        <dbReference type="ChEBI" id="CHEBI:57823"/>
        <dbReference type="ChEBI" id="CHEBI:57919"/>
        <dbReference type="ChEBI" id="CHEBI:456216"/>
        <dbReference type="EC" id="2.7.1.148"/>
    </reaction>
</comment>
<dbReference type="PIRSF" id="PIRSF010376">
    <property type="entry name" value="IspE"/>
    <property type="match status" value="1"/>
</dbReference>
<keyword evidence="14" id="KW-1185">Reference proteome</keyword>
<organism evidence="13 14">
    <name type="scientific">Congregibacter brevis</name>
    <dbReference type="NCBI Taxonomy" id="3081201"/>
    <lineage>
        <taxon>Bacteria</taxon>
        <taxon>Pseudomonadati</taxon>
        <taxon>Pseudomonadota</taxon>
        <taxon>Gammaproteobacteria</taxon>
        <taxon>Cellvibrionales</taxon>
        <taxon>Halieaceae</taxon>
        <taxon>Congregibacter</taxon>
    </lineage>
</organism>
<dbReference type="InterPro" id="IPR036554">
    <property type="entry name" value="GHMP_kinase_C_sf"/>
</dbReference>
<feature type="active site" evidence="10">
    <location>
        <position position="144"/>
    </location>
</feature>
<keyword evidence="6 10" id="KW-0418">Kinase</keyword>
<evidence type="ECO:0000256" key="6">
    <source>
        <dbReference type="ARBA" id="ARBA00022777"/>
    </source>
</evidence>
<dbReference type="SUPFAM" id="SSF55060">
    <property type="entry name" value="GHMP Kinase, C-terminal domain"/>
    <property type="match status" value="1"/>
</dbReference>
<evidence type="ECO:0000256" key="1">
    <source>
        <dbReference type="ARBA" id="ARBA00009684"/>
    </source>
</evidence>
<keyword evidence="7 10" id="KW-0067">ATP-binding</keyword>
<accession>A0ABZ0IJU2</accession>
<keyword evidence="4 10" id="KW-0808">Transferase</keyword>
<dbReference type="InterPro" id="IPR006204">
    <property type="entry name" value="GHMP_kinase_N_dom"/>
</dbReference>
<dbReference type="Pfam" id="PF00288">
    <property type="entry name" value="GHMP_kinases_N"/>
    <property type="match status" value="1"/>
</dbReference>
<sequence>MPSVTVTAPAKLNLFLHITGQRSDGYHNLQTVFQLLDYGDELTLSARDDDRIIINAQGASLNDVAPQDNLVVRAAEALRAAENVNKARKKLGADISLTKRVPTGGGLGGGSSDAASTLLALNSLWSLNLSTEALANIGRKLGADVPVFVRGQSAWAEGIGEELTPLELPERWFLVIHPSCHVSTKVIFSHPQLTRDTPAITMAAFFTGPTRNDFENLVRRLADPVDKALIWLEKFGEARMTGSGASVFASFDSEAQANRVQRKVPSEWHSFVARGLNRSPVAAQLEGLSLAKDR</sequence>
<reference evidence="13 14" key="1">
    <citation type="submission" date="2023-10" db="EMBL/GenBank/DDBJ databases">
        <title>Two novel species belonging to the OM43/NOR5 clade.</title>
        <authorList>
            <person name="Park M."/>
        </authorList>
    </citation>
    <scope>NUCLEOTIDE SEQUENCE [LARGE SCALE GENOMIC DNA]</scope>
    <source>
        <strain evidence="13 14">IMCC45268</strain>
    </source>
</reference>
<dbReference type="InterPro" id="IPR013750">
    <property type="entry name" value="GHMP_kinase_C_dom"/>
</dbReference>
<feature type="domain" description="GHMP kinase N-terminal" evidence="11">
    <location>
        <begin position="69"/>
        <end position="151"/>
    </location>
</feature>
<evidence type="ECO:0000313" key="14">
    <source>
        <dbReference type="Proteomes" id="UP001626549"/>
    </source>
</evidence>
<dbReference type="PANTHER" id="PTHR43527">
    <property type="entry name" value="4-DIPHOSPHOCYTIDYL-2-C-METHYL-D-ERYTHRITOL KINASE, CHLOROPLASTIC"/>
    <property type="match status" value="1"/>
</dbReference>